<evidence type="ECO:0000256" key="1">
    <source>
        <dbReference type="SAM" id="MobiDB-lite"/>
    </source>
</evidence>
<feature type="compositionally biased region" description="Basic and acidic residues" evidence="1">
    <location>
        <begin position="42"/>
        <end position="59"/>
    </location>
</feature>
<evidence type="ECO:0000313" key="4">
    <source>
        <dbReference type="Proteomes" id="UP000799770"/>
    </source>
</evidence>
<keyword evidence="2" id="KW-0472">Membrane</keyword>
<feature type="compositionally biased region" description="Polar residues" evidence="1">
    <location>
        <begin position="92"/>
        <end position="116"/>
    </location>
</feature>
<feature type="compositionally biased region" description="Basic and acidic residues" evidence="1">
    <location>
        <begin position="210"/>
        <end position="223"/>
    </location>
</feature>
<dbReference type="OrthoDB" id="409136at2759"/>
<feature type="region of interest" description="Disordered" evidence="1">
    <location>
        <begin position="128"/>
        <end position="167"/>
    </location>
</feature>
<accession>A0A6A5ZC19</accession>
<dbReference type="AlphaFoldDB" id="A0A6A5ZC19"/>
<feature type="compositionally biased region" description="Polar residues" evidence="1">
    <location>
        <begin position="144"/>
        <end position="157"/>
    </location>
</feature>
<keyword evidence="2" id="KW-1133">Transmembrane helix</keyword>
<feature type="region of interest" description="Disordered" evidence="1">
    <location>
        <begin position="210"/>
        <end position="230"/>
    </location>
</feature>
<organism evidence="3 4">
    <name type="scientific">Lophiotrema nucula</name>
    <dbReference type="NCBI Taxonomy" id="690887"/>
    <lineage>
        <taxon>Eukaryota</taxon>
        <taxon>Fungi</taxon>
        <taxon>Dikarya</taxon>
        <taxon>Ascomycota</taxon>
        <taxon>Pezizomycotina</taxon>
        <taxon>Dothideomycetes</taxon>
        <taxon>Pleosporomycetidae</taxon>
        <taxon>Pleosporales</taxon>
        <taxon>Lophiotremataceae</taxon>
        <taxon>Lophiotrema</taxon>
    </lineage>
</organism>
<feature type="compositionally biased region" description="Polar residues" evidence="1">
    <location>
        <begin position="592"/>
        <end position="605"/>
    </location>
</feature>
<proteinExistence type="predicted"/>
<evidence type="ECO:0000313" key="3">
    <source>
        <dbReference type="EMBL" id="KAF2115948.1"/>
    </source>
</evidence>
<feature type="region of interest" description="Disordered" evidence="1">
    <location>
        <begin position="1"/>
        <end position="116"/>
    </location>
</feature>
<protein>
    <submittedName>
        <fullName evidence="3">Uncharacterized protein</fullName>
    </submittedName>
</protein>
<feature type="compositionally biased region" description="Low complexity" evidence="1">
    <location>
        <begin position="417"/>
        <end position="431"/>
    </location>
</feature>
<reference evidence="3" key="1">
    <citation type="journal article" date="2020" name="Stud. Mycol.">
        <title>101 Dothideomycetes genomes: a test case for predicting lifestyles and emergence of pathogens.</title>
        <authorList>
            <person name="Haridas S."/>
            <person name="Albert R."/>
            <person name="Binder M."/>
            <person name="Bloem J."/>
            <person name="Labutti K."/>
            <person name="Salamov A."/>
            <person name="Andreopoulos B."/>
            <person name="Baker S."/>
            <person name="Barry K."/>
            <person name="Bills G."/>
            <person name="Bluhm B."/>
            <person name="Cannon C."/>
            <person name="Castanera R."/>
            <person name="Culley D."/>
            <person name="Daum C."/>
            <person name="Ezra D."/>
            <person name="Gonzalez J."/>
            <person name="Henrissat B."/>
            <person name="Kuo A."/>
            <person name="Liang C."/>
            <person name="Lipzen A."/>
            <person name="Lutzoni F."/>
            <person name="Magnuson J."/>
            <person name="Mondo S."/>
            <person name="Nolan M."/>
            <person name="Ohm R."/>
            <person name="Pangilinan J."/>
            <person name="Park H.-J."/>
            <person name="Ramirez L."/>
            <person name="Alfaro M."/>
            <person name="Sun H."/>
            <person name="Tritt A."/>
            <person name="Yoshinaga Y."/>
            <person name="Zwiers L.-H."/>
            <person name="Turgeon B."/>
            <person name="Goodwin S."/>
            <person name="Spatafora J."/>
            <person name="Crous P."/>
            <person name="Grigoriev I."/>
        </authorList>
    </citation>
    <scope>NUCLEOTIDE SEQUENCE</scope>
    <source>
        <strain evidence="3">CBS 627.86</strain>
    </source>
</reference>
<dbReference type="Proteomes" id="UP000799770">
    <property type="component" value="Unassembled WGS sequence"/>
</dbReference>
<feature type="transmembrane region" description="Helical" evidence="2">
    <location>
        <begin position="863"/>
        <end position="885"/>
    </location>
</feature>
<feature type="compositionally biased region" description="Low complexity" evidence="1">
    <location>
        <begin position="293"/>
        <end position="314"/>
    </location>
</feature>
<feature type="compositionally biased region" description="Polar residues" evidence="1">
    <location>
        <begin position="270"/>
        <end position="279"/>
    </location>
</feature>
<feature type="compositionally biased region" description="Basic and acidic residues" evidence="1">
    <location>
        <begin position="66"/>
        <end position="78"/>
    </location>
</feature>
<feature type="region of interest" description="Disordered" evidence="1">
    <location>
        <begin position="382"/>
        <end position="431"/>
    </location>
</feature>
<feature type="region of interest" description="Disordered" evidence="1">
    <location>
        <begin position="592"/>
        <end position="646"/>
    </location>
</feature>
<dbReference type="EMBL" id="ML977322">
    <property type="protein sequence ID" value="KAF2115948.1"/>
    <property type="molecule type" value="Genomic_DNA"/>
</dbReference>
<feature type="compositionally biased region" description="Polar residues" evidence="1">
    <location>
        <begin position="400"/>
        <end position="416"/>
    </location>
</feature>
<feature type="transmembrane region" description="Helical" evidence="2">
    <location>
        <begin position="837"/>
        <end position="856"/>
    </location>
</feature>
<keyword evidence="4" id="KW-1185">Reference proteome</keyword>
<gene>
    <name evidence="3" type="ORF">BDV96DRAFT_574857</name>
</gene>
<evidence type="ECO:0000256" key="2">
    <source>
        <dbReference type="SAM" id="Phobius"/>
    </source>
</evidence>
<feature type="region of interest" description="Disordered" evidence="1">
    <location>
        <begin position="262"/>
        <end position="345"/>
    </location>
</feature>
<keyword evidence="2" id="KW-0812">Transmembrane</keyword>
<name>A0A6A5ZC19_9PLEO</name>
<sequence>MEMIIQGQDVEGHTESSATGSLVAHKSKTAEETLTRSLNEVLEEHPVLERAESSLESDKTTPNSEKNQELGHTVDESNKMTSAAPPLAPRNLGSTWSATPTSARSVSVQSDRLSQASTAIVHRGRVLRPARPTAHPERYAASPGSANTPLYTPSMETSAEDVHGREKRAFRERAKRKWLQNEERKREERKREHNIVPETRIYPMYPFHDEEESRRRMNPEHGPSDIQHTYPSYSSPPYVLMPPWHYHVPYIPPSPLPLITSAPALASGRTDPQTPSIQSPIHGRSRSPSSLEAQPHAPSPAVASSSAVKSPAAPDSTHPPPVAPSLAGPTQSIGTSPDLPEPSRTIDPIELVETYLEALKDKKEKELVDASRILSWIAQRSSPLQPPGVESFRDDDESSDVSTSHPGLVATSSVPYSTLTRPTSTPTTPRVSLRREMELRRRSERLLERSTRISMSNLPSDTMGRLYRPPCPVQQAESASTLDYSCAVSELDTSSVDVKIDPATAETDRLHRTNILRQDVAAMQNQIPSNNQTWVKQILVSTWSHLKKLMRQSPRSGTQRLEWTCECGNELWADFPIADLKTLQEMREFLTNTGTNAQSRPNGYDQSPADLESGTPRSSYASHRSGQRSLNSIPHAPPSTVGSGSTFVGSSGSQSFVLPTSNLFAQSKYLEICVNVDNYETKLAEIQIIAGVSDNASICTDAHLFRKIYDRYFATTKSMWRRFLYRPTGIKFVHFGVQSEQRVNFFSGSQLPPEDLLTSKQYEYNLQPPVPPPIDSRTFLHYFWKHGKHSHSTSARYVDRLPKKLGDSLLRSLGSDELREGWGIHILEGPNKPVICWILLVVLVGSFGIALGYDLIMKNGDSGFGIGQWMVAALTVALSALYFSLEDEVNTSYD</sequence>
<feature type="compositionally biased region" description="Polar residues" evidence="1">
    <location>
        <begin position="615"/>
        <end position="632"/>
    </location>
</feature>